<dbReference type="PANTHER" id="PTHR32438:SF5">
    <property type="entry name" value="4-ALPHA-GLUCANOTRANSFERASE DPE1, CHLOROPLASTIC_AMYLOPLASTIC"/>
    <property type="match status" value="1"/>
</dbReference>
<dbReference type="EC" id="2.4.1.25" evidence="3 10"/>
<keyword evidence="6 10" id="KW-0808">Transferase</keyword>
<sequence>MANPDLISRLAWQRCIGDRFINYLGEEEIIPVARKERMLRTMGYDLDDDAAIEEAIFQLDGAPWTRLLRPVYVLTADTSGSVGPGVECHVPDALLDTTGEWRLALEEGLSELEGDWLPAELEETGEYWIGDQRYSRRLLPVPAALPLGYHQLTLALGAKSATASLILAPAQAYQSKTMAAGERIWGTAIQLYTLRSETNWGLGDFSDLNTLIQEMSARGAGFIGLNPIHALYPINPEHASPYSPSNRSFINPLYVDVTRVPEFEFAKALQKRYRSPEFQAELESLRADTHVDYARVGPLKYEFFEGLYTVFRARHLERDTDRGRQFRAFVEQGGEALFEHATFEALLAHFKAQDINAWGWPAWPESYQDHHSPAVQQFVDTHQDAIQYRLYLQFIADEQLRAVNAAAERSGMALGLYRDLAVGADRGGAEVWSNREIFCGEASVGAPPDALGPTGQNWGLPPLDPIRLEAEAYATFITLVRNNMRGCGALRIDHAMALFRLWWCPPGADAAQGVYVHYNLDHLLGILNLESQRNQCMVIAEDLGTVPEEVMHRFPAAQLYSNKVFYFETSPAGTTPPEQYPARSLAIVANHDMPTLSAYWNRSDLELRRTLNMFPTPDSYHEERARREGCKQSILDALQATGRLPAGVPERAEELPEMTPELSFAIHCFLASGSAQLVAVQLEDLLLINDPVNVPGTSDEYRNWRRKLTQDTRGLFRAEGTDGFAHQMTRERS</sequence>
<evidence type="ECO:0000256" key="2">
    <source>
        <dbReference type="ARBA" id="ARBA00005684"/>
    </source>
</evidence>
<keyword evidence="7 10" id="KW-0119">Carbohydrate metabolism</keyword>
<dbReference type="NCBIfam" id="TIGR00217">
    <property type="entry name" value="malQ"/>
    <property type="match status" value="1"/>
</dbReference>
<organism evidence="12 13">
    <name type="scientific">Natronospirillum operosum</name>
    <dbReference type="NCBI Taxonomy" id="2759953"/>
    <lineage>
        <taxon>Bacteria</taxon>
        <taxon>Pseudomonadati</taxon>
        <taxon>Pseudomonadota</taxon>
        <taxon>Gammaproteobacteria</taxon>
        <taxon>Oceanospirillales</taxon>
        <taxon>Natronospirillaceae</taxon>
        <taxon>Natronospirillum</taxon>
    </lineage>
</organism>
<dbReference type="InterPro" id="IPR048458">
    <property type="entry name" value="MalQ_N"/>
</dbReference>
<reference evidence="12 13" key="1">
    <citation type="submission" date="2019-04" db="EMBL/GenBank/DDBJ databases">
        <title>Natronospirillum operosus gen. nov., sp. nov., a haloalkaliphilic satellite isolated from decaying biomass of laboratory culture of cyanobacterium Geitlerinema sp. and proposal of Natronospirillaceae fam. nov. and Saccharospirillaceae fam. nov.</title>
        <authorList>
            <person name="Kevbrin V."/>
            <person name="Boltyanskaya Y."/>
            <person name="Koziaeva V."/>
            <person name="Grouzdev D.S."/>
            <person name="Park M."/>
            <person name="Cho J."/>
        </authorList>
    </citation>
    <scope>NUCLEOTIDE SEQUENCE [LARGE SCALE GENOMIC DNA]</scope>
    <source>
        <strain evidence="12 13">G-116</strain>
    </source>
</reference>
<evidence type="ECO:0000256" key="6">
    <source>
        <dbReference type="ARBA" id="ARBA00022679"/>
    </source>
</evidence>
<dbReference type="Gene3D" id="3.20.20.80">
    <property type="entry name" value="Glycosidases"/>
    <property type="match status" value="1"/>
</dbReference>
<dbReference type="InterPro" id="IPR017853">
    <property type="entry name" value="GH"/>
</dbReference>
<dbReference type="RefSeq" id="WP_135480945.1">
    <property type="nucleotide sequence ID" value="NZ_SRMF01000001.1"/>
</dbReference>
<evidence type="ECO:0000256" key="10">
    <source>
        <dbReference type="RuleBase" id="RU361207"/>
    </source>
</evidence>
<dbReference type="GO" id="GO:0005975">
    <property type="term" value="P:carbohydrate metabolic process"/>
    <property type="evidence" value="ECO:0007669"/>
    <property type="project" value="InterPro"/>
</dbReference>
<accession>A0A4Z0WFF3</accession>
<evidence type="ECO:0000256" key="7">
    <source>
        <dbReference type="ARBA" id="ARBA00023277"/>
    </source>
</evidence>
<dbReference type="AlphaFoldDB" id="A0A4Z0WFF3"/>
<dbReference type="SUPFAM" id="SSF51445">
    <property type="entry name" value="(Trans)glycosidases"/>
    <property type="match status" value="1"/>
</dbReference>
<keyword evidence="13" id="KW-1185">Reference proteome</keyword>
<evidence type="ECO:0000256" key="1">
    <source>
        <dbReference type="ARBA" id="ARBA00000439"/>
    </source>
</evidence>
<proteinExistence type="inferred from homology"/>
<evidence type="ECO:0000313" key="12">
    <source>
        <dbReference type="EMBL" id="TGG95348.1"/>
    </source>
</evidence>
<dbReference type="InterPro" id="IPR003385">
    <property type="entry name" value="Glyco_hydro_77"/>
</dbReference>
<comment type="caution">
    <text evidence="12">The sequence shown here is derived from an EMBL/GenBank/DDBJ whole genome shotgun (WGS) entry which is preliminary data.</text>
</comment>
<dbReference type="Proteomes" id="UP000297475">
    <property type="component" value="Unassembled WGS sequence"/>
</dbReference>
<dbReference type="PANTHER" id="PTHR32438">
    <property type="entry name" value="4-ALPHA-GLUCANOTRANSFERASE DPE1, CHLOROPLASTIC/AMYLOPLASTIC"/>
    <property type="match status" value="1"/>
</dbReference>
<evidence type="ECO:0000256" key="9">
    <source>
        <dbReference type="ARBA" id="ARBA00031501"/>
    </source>
</evidence>
<dbReference type="Pfam" id="PF02446">
    <property type="entry name" value="Glyco_hydro_77"/>
    <property type="match status" value="1"/>
</dbReference>
<evidence type="ECO:0000313" key="13">
    <source>
        <dbReference type="Proteomes" id="UP000297475"/>
    </source>
</evidence>
<protein>
    <recommendedName>
        <fullName evidence="4 10">4-alpha-glucanotransferase</fullName>
        <ecNumber evidence="3 10">2.4.1.25</ecNumber>
    </recommendedName>
    <alternativeName>
        <fullName evidence="8 10">Amylomaltase</fullName>
    </alternativeName>
    <alternativeName>
        <fullName evidence="9 10">Disproportionating enzyme</fullName>
    </alternativeName>
</protein>
<name>A0A4Z0WFF3_9GAMM</name>
<evidence type="ECO:0000256" key="3">
    <source>
        <dbReference type="ARBA" id="ARBA00012560"/>
    </source>
</evidence>
<comment type="catalytic activity">
    <reaction evidence="1 10">
        <text>Transfers a segment of a (1-&gt;4)-alpha-D-glucan to a new position in an acceptor, which may be glucose or a (1-&gt;4)-alpha-D-glucan.</text>
        <dbReference type="EC" id="2.4.1.25"/>
    </reaction>
</comment>
<gene>
    <name evidence="12" type="primary">malQ</name>
    <name evidence="12" type="ORF">E4656_02695</name>
</gene>
<keyword evidence="5 10" id="KW-0328">Glycosyltransferase</keyword>
<dbReference type="EMBL" id="SRMF01000001">
    <property type="protein sequence ID" value="TGG95348.1"/>
    <property type="molecule type" value="Genomic_DNA"/>
</dbReference>
<feature type="domain" description="MalQ N-terminal beta-sandwich" evidence="11">
    <location>
        <begin position="69"/>
        <end position="169"/>
    </location>
</feature>
<evidence type="ECO:0000256" key="5">
    <source>
        <dbReference type="ARBA" id="ARBA00022676"/>
    </source>
</evidence>
<dbReference type="OrthoDB" id="9763489at2"/>
<dbReference type="GO" id="GO:0004134">
    <property type="term" value="F:4-alpha-glucanotransferase activity"/>
    <property type="evidence" value="ECO:0007669"/>
    <property type="project" value="UniProtKB-EC"/>
</dbReference>
<evidence type="ECO:0000256" key="4">
    <source>
        <dbReference type="ARBA" id="ARBA00020295"/>
    </source>
</evidence>
<comment type="similarity">
    <text evidence="2 10">Belongs to the disproportionating enzyme family.</text>
</comment>
<evidence type="ECO:0000256" key="8">
    <source>
        <dbReference type="ARBA" id="ARBA00031423"/>
    </source>
</evidence>
<evidence type="ECO:0000259" key="11">
    <source>
        <dbReference type="Pfam" id="PF21226"/>
    </source>
</evidence>
<dbReference type="Pfam" id="PF21226">
    <property type="entry name" value="MalQ_N"/>
    <property type="match status" value="1"/>
</dbReference>